<protein>
    <submittedName>
        <fullName evidence="3">Deacetylase</fullName>
    </submittedName>
</protein>
<evidence type="ECO:0000313" key="3">
    <source>
        <dbReference type="EMBL" id="HBA09110.1"/>
    </source>
</evidence>
<gene>
    <name evidence="3" type="ORF">DCW48_05820</name>
</gene>
<reference evidence="3 4" key="1">
    <citation type="journal article" date="2018" name="Nat. Biotechnol.">
        <title>A standardized bacterial taxonomy based on genome phylogeny substantially revises the tree of life.</title>
        <authorList>
            <person name="Parks D.H."/>
            <person name="Chuvochina M."/>
            <person name="Waite D.W."/>
            <person name="Rinke C."/>
            <person name="Skarshewski A."/>
            <person name="Chaumeil P.A."/>
            <person name="Hugenholtz P."/>
        </authorList>
    </citation>
    <scope>NUCLEOTIDE SEQUENCE [LARGE SCALE GENOMIC DNA]</scope>
    <source>
        <strain evidence="3">UBA9958</strain>
    </source>
</reference>
<comment type="similarity">
    <text evidence="1">Belongs to the histone deacetylase family.</text>
</comment>
<dbReference type="InterPro" id="IPR023696">
    <property type="entry name" value="Ureohydrolase_dom_sf"/>
</dbReference>
<dbReference type="InterPro" id="IPR023801">
    <property type="entry name" value="His_deacetylse_dom"/>
</dbReference>
<dbReference type="CDD" id="cd11599">
    <property type="entry name" value="HDAC_classII_2"/>
    <property type="match status" value="1"/>
</dbReference>
<accession>A0A351RAN9</accession>
<name>A0A351RAN9_9PROT</name>
<comment type="caution">
    <text evidence="3">The sequence shown here is derived from an EMBL/GenBank/DDBJ whole genome shotgun (WGS) entry which is preliminary data.</text>
</comment>
<feature type="non-terminal residue" evidence="3">
    <location>
        <position position="269"/>
    </location>
</feature>
<dbReference type="EMBL" id="DNAA01000144">
    <property type="protein sequence ID" value="HBA09110.1"/>
    <property type="molecule type" value="Genomic_DNA"/>
</dbReference>
<dbReference type="PANTHER" id="PTHR10625:SF10">
    <property type="entry name" value="HISTONE DEACETYLASE HDAC1"/>
    <property type="match status" value="1"/>
</dbReference>
<organism evidence="3 4">
    <name type="scientific">Methylotenera mobilis</name>
    <dbReference type="NCBI Taxonomy" id="359408"/>
    <lineage>
        <taxon>Bacteria</taxon>
        <taxon>Pseudomonadati</taxon>
        <taxon>Pseudomonadota</taxon>
        <taxon>Betaproteobacteria</taxon>
        <taxon>Nitrosomonadales</taxon>
        <taxon>Methylophilaceae</taxon>
        <taxon>Methylotenera</taxon>
    </lineage>
</organism>
<dbReference type="STRING" id="1132855.GCA_000384255_01231"/>
<evidence type="ECO:0000259" key="2">
    <source>
        <dbReference type="Pfam" id="PF00850"/>
    </source>
</evidence>
<dbReference type="SUPFAM" id="SSF52768">
    <property type="entry name" value="Arginase/deacetylase"/>
    <property type="match status" value="1"/>
</dbReference>
<evidence type="ECO:0000256" key="1">
    <source>
        <dbReference type="ARBA" id="ARBA00005947"/>
    </source>
</evidence>
<dbReference type="GO" id="GO:0004407">
    <property type="term" value="F:histone deacetylase activity"/>
    <property type="evidence" value="ECO:0007669"/>
    <property type="project" value="TreeGrafter"/>
</dbReference>
<dbReference type="GO" id="GO:0040029">
    <property type="term" value="P:epigenetic regulation of gene expression"/>
    <property type="evidence" value="ECO:0007669"/>
    <property type="project" value="TreeGrafter"/>
</dbReference>
<evidence type="ECO:0000313" key="4">
    <source>
        <dbReference type="Proteomes" id="UP000264313"/>
    </source>
</evidence>
<dbReference type="PANTHER" id="PTHR10625">
    <property type="entry name" value="HISTONE DEACETYLASE HDAC1-RELATED"/>
    <property type="match status" value="1"/>
</dbReference>
<dbReference type="Proteomes" id="UP000264313">
    <property type="component" value="Unassembled WGS sequence"/>
</dbReference>
<dbReference type="InterPro" id="IPR000286">
    <property type="entry name" value="HDACs"/>
</dbReference>
<dbReference type="Pfam" id="PF00850">
    <property type="entry name" value="Hist_deacetyl"/>
    <property type="match status" value="1"/>
</dbReference>
<dbReference type="PRINTS" id="PR01270">
    <property type="entry name" value="HDASUPER"/>
</dbReference>
<sequence>MTTAFITHPDTLLHIMDGNHPESPARITAIKNYLIKQDVYNHLAIYESPVATDAQLAKVHSTDYIARIRALSPKAGLVRLDPDTAMGPMSLSATLHASGAAILATDLVMQGKAANAFCCTRPPGHHAGRANSAGFCIFNHIAVGVAHALTQYKVKRVAIIDFDVHHGDGTEDIFKYNPQVMLCSTFQHPFYPHRGFDSRTKTMINVPLAANADGKKYQQAFSHEFLPALNQFKPEIIYVSAGFDAHVDDPLAGMNLIDQDYIWMTEFIK</sequence>
<dbReference type="Gene3D" id="3.40.800.20">
    <property type="entry name" value="Histone deacetylase domain"/>
    <property type="match status" value="1"/>
</dbReference>
<feature type="domain" description="Histone deacetylase" evidence="2">
    <location>
        <begin position="20"/>
        <end position="268"/>
    </location>
</feature>
<dbReference type="InterPro" id="IPR037138">
    <property type="entry name" value="His_deacetylse_dom_sf"/>
</dbReference>
<dbReference type="AlphaFoldDB" id="A0A351RAN9"/>
<proteinExistence type="inferred from homology"/>